<dbReference type="InterPro" id="IPR006593">
    <property type="entry name" value="Cyt_b561/ferric_Rdtase_TM"/>
</dbReference>
<gene>
    <name evidence="10" type="ORF">M419DRAFT_85429</name>
</gene>
<dbReference type="Gene3D" id="1.20.120.1770">
    <property type="match status" value="1"/>
</dbReference>
<dbReference type="AlphaFoldDB" id="A0A024S2W2"/>
<evidence type="ECO:0000259" key="9">
    <source>
        <dbReference type="PROSITE" id="PS50939"/>
    </source>
</evidence>
<evidence type="ECO:0000256" key="3">
    <source>
        <dbReference type="ARBA" id="ARBA00022692"/>
    </source>
</evidence>
<keyword evidence="4" id="KW-0249">Electron transport</keyword>
<accession>A0A024S2W2</accession>
<feature type="transmembrane region" description="Helical" evidence="7">
    <location>
        <begin position="99"/>
        <end position="119"/>
    </location>
</feature>
<feature type="chain" id="PRO_5001533978" description="Cytochrome b561 domain-containing protein" evidence="8">
    <location>
        <begin position="24"/>
        <end position="251"/>
    </location>
</feature>
<evidence type="ECO:0000256" key="7">
    <source>
        <dbReference type="SAM" id="Phobius"/>
    </source>
</evidence>
<evidence type="ECO:0000256" key="2">
    <source>
        <dbReference type="ARBA" id="ARBA00022448"/>
    </source>
</evidence>
<name>A0A024S2W2_HYPJR</name>
<keyword evidence="5 7" id="KW-1133">Transmembrane helix</keyword>
<keyword evidence="2" id="KW-0813">Transport</keyword>
<dbReference type="Pfam" id="PF03188">
    <property type="entry name" value="Cytochrom_B561"/>
    <property type="match status" value="1"/>
</dbReference>
<proteinExistence type="predicted"/>
<reference evidence="11" key="1">
    <citation type="journal article" date="2013" name="Ind. Biotechnol.">
        <title>Comparative genomics analysis of Trichoderma reesei strains.</title>
        <authorList>
            <person name="Koike H."/>
            <person name="Aerts A."/>
            <person name="LaButti K."/>
            <person name="Grigoriev I.V."/>
            <person name="Baker S.E."/>
        </authorList>
    </citation>
    <scope>NUCLEOTIDE SEQUENCE [LARGE SCALE GENOMIC DNA]</scope>
    <source>
        <strain evidence="11">ATCC 56765 / BCRC 32924 / NRRL 11460 / Rut C-30</strain>
    </source>
</reference>
<evidence type="ECO:0000256" key="5">
    <source>
        <dbReference type="ARBA" id="ARBA00022989"/>
    </source>
</evidence>
<feature type="transmembrane region" description="Helical" evidence="7">
    <location>
        <begin position="131"/>
        <end position="153"/>
    </location>
</feature>
<dbReference type="KEGG" id="trr:M419DRAFT_85429"/>
<evidence type="ECO:0000256" key="1">
    <source>
        <dbReference type="ARBA" id="ARBA00004370"/>
    </source>
</evidence>
<keyword evidence="8" id="KW-0732">Signal</keyword>
<sequence>MMRNHRFALSVLLLSLASHLVLAQEMQNQVDSRDTHTIEPRHDSFKVWNRERNAHACIMSIVFIVLYPLGAISIRLPIHQIPYLRNTYLQNKVMAMHAPIQLLAFVMMIGGMALGIRVAQFLGYIHDPVRAHVVIGLLAVCTIILFQPALGVLQHRYFKRTGRKSKFAYIHRWIGRVAIILGMINTGLGFQLAKKNVIIHTHTYVREYVLLGILVTAWVFFVLYDEFRVRRSAAVPDGGEKGAAQHQGPKR</sequence>
<feature type="transmembrane region" description="Helical" evidence="7">
    <location>
        <begin position="173"/>
        <end position="193"/>
    </location>
</feature>
<dbReference type="SMART" id="SM00665">
    <property type="entry name" value="B561"/>
    <property type="match status" value="1"/>
</dbReference>
<feature type="signal peptide" evidence="8">
    <location>
        <begin position="1"/>
        <end position="23"/>
    </location>
</feature>
<protein>
    <recommendedName>
        <fullName evidence="9">Cytochrome b561 domain-containing protein</fullName>
    </recommendedName>
</protein>
<feature type="transmembrane region" description="Helical" evidence="7">
    <location>
        <begin position="53"/>
        <end position="78"/>
    </location>
</feature>
<dbReference type="CDD" id="cd08760">
    <property type="entry name" value="Cyt_b561_FRRS1_like"/>
    <property type="match status" value="1"/>
</dbReference>
<dbReference type="HOGENOM" id="CLU_071657_0_0_1"/>
<evidence type="ECO:0000256" key="8">
    <source>
        <dbReference type="SAM" id="SignalP"/>
    </source>
</evidence>
<evidence type="ECO:0000313" key="10">
    <source>
        <dbReference type="EMBL" id="ETR99719.1"/>
    </source>
</evidence>
<dbReference type="PANTHER" id="PTHR47797">
    <property type="entry name" value="DEHYDROGENASE, PUTATIVE (AFU_ORTHOLOGUE AFUA_8G05805)-RELATED"/>
    <property type="match status" value="1"/>
</dbReference>
<feature type="transmembrane region" description="Helical" evidence="7">
    <location>
        <begin position="205"/>
        <end position="224"/>
    </location>
</feature>
<dbReference type="PROSITE" id="PS50939">
    <property type="entry name" value="CYTOCHROME_B561"/>
    <property type="match status" value="1"/>
</dbReference>
<evidence type="ECO:0000256" key="6">
    <source>
        <dbReference type="ARBA" id="ARBA00023136"/>
    </source>
</evidence>
<dbReference type="EMBL" id="KI911155">
    <property type="protein sequence ID" value="ETR99719.1"/>
    <property type="molecule type" value="Genomic_DNA"/>
</dbReference>
<keyword evidence="3 7" id="KW-0812">Transmembrane</keyword>
<evidence type="ECO:0000256" key="4">
    <source>
        <dbReference type="ARBA" id="ARBA00022982"/>
    </source>
</evidence>
<feature type="domain" description="Cytochrome b561" evidence="9">
    <location>
        <begin position="13"/>
        <end position="227"/>
    </location>
</feature>
<dbReference type="PANTHER" id="PTHR47797:SF1">
    <property type="entry name" value="CYTOCHROME B561 DOMAIN-CONTAINING PROTEIN-RELATED"/>
    <property type="match status" value="1"/>
</dbReference>
<dbReference type="Proteomes" id="UP000024376">
    <property type="component" value="Unassembled WGS sequence"/>
</dbReference>
<keyword evidence="6 7" id="KW-0472">Membrane</keyword>
<evidence type="ECO:0000313" key="11">
    <source>
        <dbReference type="Proteomes" id="UP000024376"/>
    </source>
</evidence>
<comment type="subcellular location">
    <subcellularLocation>
        <location evidence="1">Membrane</location>
    </subcellularLocation>
</comment>
<organism evidence="10 11">
    <name type="scientific">Hypocrea jecorina (strain ATCC 56765 / BCRC 32924 / NRRL 11460 / Rut C-30)</name>
    <name type="common">Trichoderma reesei</name>
    <dbReference type="NCBI Taxonomy" id="1344414"/>
    <lineage>
        <taxon>Eukaryota</taxon>
        <taxon>Fungi</taxon>
        <taxon>Dikarya</taxon>
        <taxon>Ascomycota</taxon>
        <taxon>Pezizomycotina</taxon>
        <taxon>Sordariomycetes</taxon>
        <taxon>Hypocreomycetidae</taxon>
        <taxon>Hypocreales</taxon>
        <taxon>Hypocreaceae</taxon>
        <taxon>Trichoderma</taxon>
    </lineage>
</organism>
<dbReference type="GO" id="GO:0016020">
    <property type="term" value="C:membrane"/>
    <property type="evidence" value="ECO:0007669"/>
    <property type="project" value="UniProtKB-SubCell"/>
</dbReference>
<dbReference type="OrthoDB" id="19261at2759"/>